<evidence type="ECO:0000259" key="2">
    <source>
        <dbReference type="Pfam" id="PF01425"/>
    </source>
</evidence>
<evidence type="ECO:0000313" key="3">
    <source>
        <dbReference type="EMBL" id="MBL0395245.1"/>
    </source>
</evidence>
<evidence type="ECO:0000313" key="4">
    <source>
        <dbReference type="Proteomes" id="UP000599109"/>
    </source>
</evidence>
<dbReference type="EMBL" id="JAEQNE010000013">
    <property type="protein sequence ID" value="MBL0395245.1"/>
    <property type="molecule type" value="Genomic_DNA"/>
</dbReference>
<dbReference type="InterPro" id="IPR000120">
    <property type="entry name" value="Amidase"/>
</dbReference>
<accession>A0A936ZD24</accession>
<dbReference type="RefSeq" id="WP_201677917.1">
    <property type="nucleotide sequence ID" value="NZ_JAEQNE010000013.1"/>
</dbReference>
<organism evidence="3 4">
    <name type="scientific">Ramlibacter monticola</name>
    <dbReference type="NCBI Taxonomy" id="1926872"/>
    <lineage>
        <taxon>Bacteria</taxon>
        <taxon>Pseudomonadati</taxon>
        <taxon>Pseudomonadota</taxon>
        <taxon>Betaproteobacteria</taxon>
        <taxon>Burkholderiales</taxon>
        <taxon>Comamonadaceae</taxon>
        <taxon>Ramlibacter</taxon>
    </lineage>
</organism>
<comment type="similarity">
    <text evidence="1">Belongs to the amidase family.</text>
</comment>
<evidence type="ECO:0000256" key="1">
    <source>
        <dbReference type="ARBA" id="ARBA00009199"/>
    </source>
</evidence>
<dbReference type="Pfam" id="PF01425">
    <property type="entry name" value="Amidase"/>
    <property type="match status" value="1"/>
</dbReference>
<reference evidence="3 4" key="1">
    <citation type="journal article" date="2017" name="Int. J. Syst. Evol. Microbiol.">
        <title>Ramlibacter monticola sp. nov., isolated from forest soil.</title>
        <authorList>
            <person name="Chaudhary D.K."/>
            <person name="Kim J."/>
        </authorList>
    </citation>
    <scope>NUCLEOTIDE SEQUENCE [LARGE SCALE GENOMIC DNA]</scope>
    <source>
        <strain evidence="3 4">KACC 19175</strain>
    </source>
</reference>
<dbReference type="AlphaFoldDB" id="A0A936ZD24"/>
<proteinExistence type="inferred from homology"/>
<keyword evidence="4" id="KW-1185">Reference proteome</keyword>
<comment type="caution">
    <text evidence="3">The sequence shown here is derived from an EMBL/GenBank/DDBJ whole genome shotgun (WGS) entry which is preliminary data.</text>
</comment>
<dbReference type="InterPro" id="IPR023631">
    <property type="entry name" value="Amidase_dom"/>
</dbReference>
<dbReference type="InterPro" id="IPR036928">
    <property type="entry name" value="AS_sf"/>
</dbReference>
<gene>
    <name evidence="3" type="ORF">JJ685_29205</name>
</gene>
<dbReference type="PANTHER" id="PTHR11895:SF7">
    <property type="entry name" value="GLUTAMYL-TRNA(GLN) AMIDOTRANSFERASE SUBUNIT A, MITOCHONDRIAL"/>
    <property type="match status" value="1"/>
</dbReference>
<feature type="domain" description="Amidase" evidence="2">
    <location>
        <begin position="28"/>
        <end position="449"/>
    </location>
</feature>
<dbReference type="PANTHER" id="PTHR11895">
    <property type="entry name" value="TRANSAMIDASE"/>
    <property type="match status" value="1"/>
</dbReference>
<dbReference type="Gene3D" id="3.90.1300.10">
    <property type="entry name" value="Amidase signature (AS) domain"/>
    <property type="match status" value="1"/>
</dbReference>
<name>A0A936ZD24_9BURK</name>
<sequence>MDLSRVTHAGASEIAAAVRRREITAVAVMHAFLDRIERLEPRLNTFATLTADAALQAAHHVDRLIAGARDPGPLAGVPVSVKDLIAVGGVRQTFGSRLLADNVAPHDAPSVERLRHAGACIVGKSTTSELGSKAVGDSPLTGITRNPWNLERTPGGSSAGAAAQVAARMLPVALGTDGGGSIRIPASFCGVFGIKARFGRVPVWPPSAAPALAHVGPITHSVHDAALVLSVIAGHDARDEASLRLPVPDYLASLGLGIAGLRIGWCPSFGYGSADSDVVEACRQAVAQLEAEGARVRTMDPPFARDPAPAWSRLFYGRIGQRLAELAPTPERLALVDPPLRRAVADQQAFAAPREEELTALQEETRVQADAVFRTVDVLVTPTLPVTALPVGIDAPSGHAGSNAVDWSFFTYPFNLTGHPAASFPVGLDRQGLPIGLQIVGPPDGEAVILRVASALERLLPIAQPPLA</sequence>
<protein>
    <submittedName>
        <fullName evidence="3">Amidase</fullName>
    </submittedName>
</protein>
<dbReference type="Proteomes" id="UP000599109">
    <property type="component" value="Unassembled WGS sequence"/>
</dbReference>
<dbReference type="SUPFAM" id="SSF75304">
    <property type="entry name" value="Amidase signature (AS) enzymes"/>
    <property type="match status" value="1"/>
</dbReference>
<dbReference type="GO" id="GO:0003824">
    <property type="term" value="F:catalytic activity"/>
    <property type="evidence" value="ECO:0007669"/>
    <property type="project" value="InterPro"/>
</dbReference>